<dbReference type="GO" id="GO:0051607">
    <property type="term" value="P:defense response to virus"/>
    <property type="evidence" value="ECO:0007669"/>
    <property type="project" value="InterPro"/>
</dbReference>
<accession>A0AA42AYE5</accession>
<feature type="domain" description="Zinc finger-XS" evidence="3">
    <location>
        <begin position="259"/>
        <end position="297"/>
    </location>
</feature>
<comment type="caution">
    <text evidence="4">The sequence shown here is derived from an EMBL/GenBank/DDBJ whole genome shotgun (WGS) entry which is preliminary data.</text>
</comment>
<dbReference type="GO" id="GO:0031047">
    <property type="term" value="P:regulatory ncRNA-mediated gene silencing"/>
    <property type="evidence" value="ECO:0007669"/>
    <property type="project" value="InterPro"/>
</dbReference>
<evidence type="ECO:0000313" key="5">
    <source>
        <dbReference type="Proteomes" id="UP001177140"/>
    </source>
</evidence>
<feature type="transmembrane region" description="Helical" evidence="2">
    <location>
        <begin position="20"/>
        <end position="43"/>
    </location>
</feature>
<dbReference type="EMBL" id="JAJJMA010249408">
    <property type="protein sequence ID" value="MCL7043681.1"/>
    <property type="molecule type" value="Genomic_DNA"/>
</dbReference>
<protein>
    <recommendedName>
        <fullName evidence="3">Zinc finger-XS domain-containing protein</fullName>
    </recommendedName>
</protein>
<feature type="region of interest" description="Disordered" evidence="1">
    <location>
        <begin position="125"/>
        <end position="159"/>
    </location>
</feature>
<evidence type="ECO:0000313" key="4">
    <source>
        <dbReference type="EMBL" id="MCL7043681.1"/>
    </source>
</evidence>
<evidence type="ECO:0000256" key="1">
    <source>
        <dbReference type="SAM" id="MobiDB-lite"/>
    </source>
</evidence>
<dbReference type="PANTHER" id="PTHR46602">
    <property type="entry name" value="PROTEIN SUPPRESSOR OF GENE SILENCING 3"/>
    <property type="match status" value="1"/>
</dbReference>
<evidence type="ECO:0000256" key="2">
    <source>
        <dbReference type="SAM" id="Phobius"/>
    </source>
</evidence>
<name>A0AA42AYE5_PAPNU</name>
<dbReference type="Proteomes" id="UP001177140">
    <property type="component" value="Unassembled WGS sequence"/>
</dbReference>
<dbReference type="AlphaFoldDB" id="A0AA42AYE5"/>
<gene>
    <name evidence="4" type="ORF">MKW94_020613</name>
</gene>
<dbReference type="InterPro" id="IPR044287">
    <property type="entry name" value="SGS3"/>
</dbReference>
<sequence length="366" mass="41861">MDKALEEVQALVTERMKLFSWVLMSQISALILLVKILVGRWCLTKRIELRQQQHQSRLGVLQILLLHPGPQERRLQGVPGRIVNQVEEEIQIASLPIEVGRRITWHHHPGLLLLYNMVRSGVQERVQPSPAESAWQDSKPGGRGNTNSQSTNGGWEKNYMAPPPRIAPPLQHGWKWGARAGAKGVPPSPAESLNEDIYDEEDKDMIEDSDDIYCDGFDSDESQKSHETRENNKLFKEFFDILDKLTLEETNSSIWQWHCPACQDGPGAINCYKGLQPLMAHAKTKGQTRVKLHREFAELLDEVLIRKGTSVIHVEGESNIKFEMRSYKDILVTPMKQMSEENQQLHLYKNRLDKNQRHTKGLVESL</sequence>
<dbReference type="Pfam" id="PF03470">
    <property type="entry name" value="zf-XS"/>
    <property type="match status" value="1"/>
</dbReference>
<reference evidence="4" key="1">
    <citation type="submission" date="2022-03" db="EMBL/GenBank/DDBJ databases">
        <title>A functionally conserved STORR gene fusion in Papaver species that diverged 16.8 million years ago.</title>
        <authorList>
            <person name="Catania T."/>
        </authorList>
    </citation>
    <scope>NUCLEOTIDE SEQUENCE</scope>
    <source>
        <strain evidence="4">S-191538</strain>
    </source>
</reference>
<keyword evidence="2" id="KW-0472">Membrane</keyword>
<proteinExistence type="predicted"/>
<organism evidence="4 5">
    <name type="scientific">Papaver nudicaule</name>
    <name type="common">Iceland poppy</name>
    <dbReference type="NCBI Taxonomy" id="74823"/>
    <lineage>
        <taxon>Eukaryota</taxon>
        <taxon>Viridiplantae</taxon>
        <taxon>Streptophyta</taxon>
        <taxon>Embryophyta</taxon>
        <taxon>Tracheophyta</taxon>
        <taxon>Spermatophyta</taxon>
        <taxon>Magnoliopsida</taxon>
        <taxon>Ranunculales</taxon>
        <taxon>Papaveraceae</taxon>
        <taxon>Papaveroideae</taxon>
        <taxon>Papaver</taxon>
    </lineage>
</organism>
<dbReference type="PANTHER" id="PTHR46602:SF1">
    <property type="entry name" value="PROTEIN SUPPRESSOR OF GENE SILENCING 3"/>
    <property type="match status" value="1"/>
</dbReference>
<keyword evidence="2" id="KW-0812">Transmembrane</keyword>
<keyword evidence="2" id="KW-1133">Transmembrane helix</keyword>
<dbReference type="InterPro" id="IPR005381">
    <property type="entry name" value="Znf-XS_domain"/>
</dbReference>
<evidence type="ECO:0000259" key="3">
    <source>
        <dbReference type="Pfam" id="PF03470"/>
    </source>
</evidence>
<keyword evidence="5" id="KW-1185">Reference proteome</keyword>
<feature type="non-terminal residue" evidence="4">
    <location>
        <position position="1"/>
    </location>
</feature>